<dbReference type="PANTHER" id="PTHR32329:SF2">
    <property type="entry name" value="BIFUNCTIONAL PROTEIN [INCLUDES 2-HYDROXYACYL-COA DEHYDRATASE (N-TER) AND ITS ACTIVATOR DOMAIN (C_TERM)"/>
    <property type="match status" value="1"/>
</dbReference>
<dbReference type="RefSeq" id="WP_132847912.1">
    <property type="nucleotide sequence ID" value="NZ_CP058648.1"/>
</dbReference>
<accession>A0A4R2TJH3</accession>
<name>A0A4R2TJH3_9FIRM</name>
<comment type="caution">
    <text evidence="2">The sequence shown here is derived from an EMBL/GenBank/DDBJ whole genome shotgun (WGS) entry which is preliminary data.</text>
</comment>
<keyword evidence="3" id="KW-1185">Reference proteome</keyword>
<dbReference type="EMBL" id="SLYC01000008">
    <property type="protein sequence ID" value="TCQ03698.1"/>
    <property type="molecule type" value="Genomic_DNA"/>
</dbReference>
<dbReference type="InterPro" id="IPR018709">
    <property type="entry name" value="CoA_activase_DUF2229"/>
</dbReference>
<evidence type="ECO:0000313" key="2">
    <source>
        <dbReference type="EMBL" id="TCQ03698.1"/>
    </source>
</evidence>
<keyword evidence="2" id="KW-0808">Transferase</keyword>
<feature type="domain" description="DUF2229" evidence="1">
    <location>
        <begin position="4"/>
        <end position="222"/>
    </location>
</feature>
<evidence type="ECO:0000259" key="1">
    <source>
        <dbReference type="Pfam" id="PF09989"/>
    </source>
</evidence>
<evidence type="ECO:0000313" key="3">
    <source>
        <dbReference type="Proteomes" id="UP000295504"/>
    </source>
</evidence>
<sequence>MTVKIGIPRGLWFYDYFPLWKTFYEELGAEVIISSPTNKQILDLGTKNTVDEACLPVKIFHGHVLNLKDKVDYIFVPKVMSVYEKEYICPKFCGLPEMVRNSIPNLPPFIDIEINFNKSRKGLKRTIYKFGSYVTKNPIKIFRAYDKALKAYEDYKEKVRYGHLPLDGHINEVLRQKRIKIPGEMKIAVLGHSYNVFDNYGSMNLINKLMENKIDVVVPEMLDMNEINKFADQLPKKMFWSFGRKLLGSAMYLADRKDIDGIIFLSSFGCGIDSIIEDLSERRARRDAEIPYLLITIDEHTGEAGVNTRLEAFLDMIEWRKRNESDLSAHGQPICWH</sequence>
<organism evidence="2 3">
    <name type="scientific">Serpentinicella alkaliphila</name>
    <dbReference type="NCBI Taxonomy" id="1734049"/>
    <lineage>
        <taxon>Bacteria</taxon>
        <taxon>Bacillati</taxon>
        <taxon>Bacillota</taxon>
        <taxon>Clostridia</taxon>
        <taxon>Peptostreptococcales</taxon>
        <taxon>Natronincolaceae</taxon>
        <taxon>Serpentinicella</taxon>
    </lineage>
</organism>
<dbReference type="Pfam" id="PF06050">
    <property type="entry name" value="HGD-D"/>
    <property type="match status" value="1"/>
</dbReference>
<dbReference type="InterPro" id="IPR010327">
    <property type="entry name" value="FldB/FldC_alpha/beta"/>
</dbReference>
<protein>
    <submittedName>
        <fullName evidence="2">Putative nucleotide-binding protein (Sugar kinase/HSP70/actin superfamily)</fullName>
    </submittedName>
</protein>
<dbReference type="InterPro" id="IPR051805">
    <property type="entry name" value="Dehydratase_Activator_Redct"/>
</dbReference>
<reference evidence="2 3" key="1">
    <citation type="submission" date="2019-03" db="EMBL/GenBank/DDBJ databases">
        <title>Genomic Encyclopedia of Type Strains, Phase IV (KMG-IV): sequencing the most valuable type-strain genomes for metagenomic binning, comparative biology and taxonomic classification.</title>
        <authorList>
            <person name="Goeker M."/>
        </authorList>
    </citation>
    <scope>NUCLEOTIDE SEQUENCE [LARGE SCALE GENOMIC DNA]</scope>
    <source>
        <strain evidence="2 3">DSM 100013</strain>
    </source>
</reference>
<proteinExistence type="predicted"/>
<dbReference type="PANTHER" id="PTHR32329">
    <property type="entry name" value="BIFUNCTIONAL PROTEIN [INCLUDES 2-HYDROXYACYL-COA DEHYDRATASE (N-TER) AND ITS ACTIVATOR DOMAIN (C_TERM)-RELATED"/>
    <property type="match status" value="1"/>
</dbReference>
<dbReference type="AlphaFoldDB" id="A0A4R2TJH3"/>
<dbReference type="GO" id="GO:0016301">
    <property type="term" value="F:kinase activity"/>
    <property type="evidence" value="ECO:0007669"/>
    <property type="project" value="UniProtKB-KW"/>
</dbReference>
<dbReference type="Proteomes" id="UP000295504">
    <property type="component" value="Unassembled WGS sequence"/>
</dbReference>
<dbReference type="Gene3D" id="3.40.50.11900">
    <property type="match status" value="1"/>
</dbReference>
<dbReference type="OrthoDB" id="9780120at2"/>
<dbReference type="Pfam" id="PF09989">
    <property type="entry name" value="DUF2229"/>
    <property type="match status" value="1"/>
</dbReference>
<gene>
    <name evidence="2" type="ORF">EDD79_100813</name>
</gene>
<keyword evidence="2" id="KW-0418">Kinase</keyword>